<dbReference type="EnsemblPlants" id="QL11p046997:mrna">
    <property type="protein sequence ID" value="QL11p046997:mrna"/>
    <property type="gene ID" value="QL11p046997"/>
</dbReference>
<dbReference type="Gramene" id="QL11p046997:mrna">
    <property type="protein sequence ID" value="QL11p046997:mrna"/>
    <property type="gene ID" value="QL11p046997"/>
</dbReference>
<feature type="repeat" description="PPR" evidence="2">
    <location>
        <begin position="767"/>
        <end position="801"/>
    </location>
</feature>
<evidence type="ECO:0000313" key="7">
    <source>
        <dbReference type="Proteomes" id="UP000594261"/>
    </source>
</evidence>
<sequence>MDVTLSSNPQTLTLISCTPFSSSSSSKLRSIRREFLGSTQTLRPLRSRTNYRRTKLGLLQFQSPKFLIRASLDSRSVLVVVAVVTFSAVSFFFLNRYRRKNDNREVSGPPDFVLSELGQDVMNWVFEGLNVGFREQHEEEESKGLKDKIRENGHASGDEEAPLIVQTSALIHEEALVNKPIQPPGSDVLTSSANMSLHSDEPEVSGQTFSPSEFESGVLHPLTLGKETTVLQVEGSKEEIASDSELPTLLSKIKHSAASVNIYDPPAEVNEYNKPNDELGEEHKSISYNAFLGVSGREKLYMFYEANNSVAKSTANPSILKSFSPRASLNNKYSSLMRNTALKGAESSTQVSLHSAEYVEGKVPFASDKEGLPHSRGDSGKGKGFPRDREMKHLPKKNYKIAPVFPQPNGMHVTDNSHPSEQLSAYNRLLKVGRLTECVKLLEDMERRGLLDMNKVYHVRFFEACKRKKAIKEAFRYTKLIPNPTLSTFNMLMSVCASSQDSEGAFQVLQLVQDAGLKVDCKLYTTLVSTCAKSGKVDTMFEVFHKMVNAGVEPNVHTYGALIDGCARAGQVAKAFGAYGIMRSKKVKPDRVVFNALITACGQSGAVDRAFDVLAEMGAETQPIDPDHITVGALMKACANAGQVDRAREVYKMIHQYNIKGTPEVYTIAVSCCSQTGDWEFAISVYGDMTSKGVVPDEMFLSALIDAAGHAGKLEAAFEILQKARVEGIHVGIVSYSSLMGACSNSKNWQKALDLYEDLKSMKIKQTVSTLNALITALCDGDQLQKAVEVLSDMKGLGLSPNSITYSILLVASDKKDDLEAGLMLLSQAKKDGICPNIVMCRCIIGMCLRRFEEACAHGEPVLSFDLRQPPLDNKWTSEALMAYRDIIVAGVMPTIEVLSQVLGCLQLPYDVSLKNRLIENLGVSVNISGCSNLCSLIYGFGEYDPRAFSLIEEAASLGIVPCVSFKESPIVVDARNFQTHTAQVYLLTVLKGLKHRLAAGSKLPNINILLPVEKTQFLTPKGEKTISLAGRVSQAITALLRRLGIQYQGNESYGKIRINGLTLRRWFQPKLDSPLSGKPGDWSSSQSRLGKEIIHQQRDIRTGNLSLD</sequence>
<reference evidence="6 7" key="1">
    <citation type="journal article" date="2016" name="G3 (Bethesda)">
        <title>First Draft Assembly and Annotation of the Genome of a California Endemic Oak Quercus lobata Nee (Fagaceae).</title>
        <authorList>
            <person name="Sork V.L."/>
            <person name="Fitz-Gibbon S.T."/>
            <person name="Puiu D."/>
            <person name="Crepeau M."/>
            <person name="Gugger P.F."/>
            <person name="Sherman R."/>
            <person name="Stevens K."/>
            <person name="Langley C.H."/>
            <person name="Pellegrini M."/>
            <person name="Salzberg S.L."/>
        </authorList>
    </citation>
    <scope>NUCLEOTIDE SEQUENCE [LARGE SCALE GENOMIC DNA]</scope>
    <source>
        <strain evidence="6 7">cv. SW786</strain>
    </source>
</reference>
<dbReference type="NCBIfam" id="TIGR00756">
    <property type="entry name" value="PPR"/>
    <property type="match status" value="7"/>
</dbReference>
<dbReference type="PROSITE" id="PS50873">
    <property type="entry name" value="PEROXIDASE_4"/>
    <property type="match status" value="1"/>
</dbReference>
<evidence type="ECO:0000259" key="5">
    <source>
        <dbReference type="PROSITE" id="PS50873"/>
    </source>
</evidence>
<keyword evidence="4" id="KW-1133">Transmembrane helix</keyword>
<keyword evidence="4" id="KW-0812">Transmembrane</keyword>
<feature type="compositionally biased region" description="Basic and acidic residues" evidence="3">
    <location>
        <begin position="135"/>
        <end position="157"/>
    </location>
</feature>
<feature type="compositionally biased region" description="Basic and acidic residues" evidence="3">
    <location>
        <begin position="367"/>
        <end position="390"/>
    </location>
</feature>
<organism evidence="6 7">
    <name type="scientific">Quercus lobata</name>
    <name type="common">Valley oak</name>
    <dbReference type="NCBI Taxonomy" id="97700"/>
    <lineage>
        <taxon>Eukaryota</taxon>
        <taxon>Viridiplantae</taxon>
        <taxon>Streptophyta</taxon>
        <taxon>Embryophyta</taxon>
        <taxon>Tracheophyta</taxon>
        <taxon>Spermatophyta</taxon>
        <taxon>Magnoliopsida</taxon>
        <taxon>eudicotyledons</taxon>
        <taxon>Gunneridae</taxon>
        <taxon>Pentapetalae</taxon>
        <taxon>rosids</taxon>
        <taxon>fabids</taxon>
        <taxon>Fagales</taxon>
        <taxon>Fagaceae</taxon>
        <taxon>Quercus</taxon>
    </lineage>
</organism>
<reference evidence="6" key="2">
    <citation type="submission" date="2021-01" db="UniProtKB">
        <authorList>
            <consortium name="EnsemblPlants"/>
        </authorList>
    </citation>
    <scope>IDENTIFICATION</scope>
</reference>
<dbReference type="GO" id="GO:0004601">
    <property type="term" value="F:peroxidase activity"/>
    <property type="evidence" value="ECO:0007669"/>
    <property type="project" value="InterPro"/>
</dbReference>
<name>A0A7N2MZQ7_QUELO</name>
<dbReference type="PANTHER" id="PTHR47935">
    <property type="entry name" value="PENTATRICOPEPTIDE REPEAT-CONTAINING PROTEIN MRL1, CHLOROPLASTIC"/>
    <property type="match status" value="1"/>
</dbReference>
<dbReference type="Pfam" id="PF01535">
    <property type="entry name" value="PPR"/>
    <property type="match status" value="4"/>
</dbReference>
<dbReference type="GO" id="GO:0020037">
    <property type="term" value="F:heme binding"/>
    <property type="evidence" value="ECO:0007669"/>
    <property type="project" value="InterPro"/>
</dbReference>
<evidence type="ECO:0000256" key="4">
    <source>
        <dbReference type="SAM" id="Phobius"/>
    </source>
</evidence>
<feature type="repeat" description="PPR" evidence="2">
    <location>
        <begin position="555"/>
        <end position="589"/>
    </location>
</feature>
<dbReference type="AlphaFoldDB" id="A0A7N2MZQ7"/>
<evidence type="ECO:0000256" key="1">
    <source>
        <dbReference type="ARBA" id="ARBA00022737"/>
    </source>
</evidence>
<feature type="repeat" description="PPR" evidence="2">
    <location>
        <begin position="627"/>
        <end position="661"/>
    </location>
</feature>
<dbReference type="PANTHER" id="PTHR47935:SF1">
    <property type="entry name" value="PENTATRICOPEPTIDE REPEAT-CONTAINING PROTEIN MRL1, CHLOROPLASTIC"/>
    <property type="match status" value="1"/>
</dbReference>
<dbReference type="Pfam" id="PF13041">
    <property type="entry name" value="PPR_2"/>
    <property type="match status" value="1"/>
</dbReference>
<feature type="domain" description="Plant heme peroxidase family profile" evidence="5">
    <location>
        <begin position="779"/>
        <end position="1058"/>
    </location>
</feature>
<dbReference type="FunFam" id="1.25.40.10:FF:000542">
    <property type="entry name" value="Pentatricopeptide repeat-containing protein MRL1, chloroplastic isoform X1"/>
    <property type="match status" value="1"/>
</dbReference>
<dbReference type="RefSeq" id="XP_030943440.1">
    <property type="nucleotide sequence ID" value="XM_031087580.1"/>
</dbReference>
<dbReference type="Gene3D" id="1.25.40.10">
    <property type="entry name" value="Tetratricopeptide repeat domain"/>
    <property type="match status" value="3"/>
</dbReference>
<feature type="repeat" description="PPR" evidence="2">
    <location>
        <begin position="520"/>
        <end position="554"/>
    </location>
</feature>
<dbReference type="FunFam" id="1.25.40.10:FF:000678">
    <property type="entry name" value="Pentatricopeptide repeat-containing protein MRL1 chloroplastic"/>
    <property type="match status" value="1"/>
</dbReference>
<dbReference type="EMBL" id="LRBV02000011">
    <property type="status" value="NOT_ANNOTATED_CDS"/>
    <property type="molecule type" value="Genomic_DNA"/>
</dbReference>
<feature type="transmembrane region" description="Helical" evidence="4">
    <location>
        <begin position="76"/>
        <end position="94"/>
    </location>
</feature>
<feature type="repeat" description="PPR" evidence="2">
    <location>
        <begin position="732"/>
        <end position="766"/>
    </location>
</feature>
<evidence type="ECO:0000313" key="6">
    <source>
        <dbReference type="EnsemblPlants" id="QL11p046997:mrna"/>
    </source>
</evidence>
<dbReference type="FunCoup" id="A0A7N2MZQ7">
    <property type="interactions" value="1797"/>
</dbReference>
<dbReference type="OMA" id="CLQMFDN"/>
<dbReference type="PROSITE" id="PS51375">
    <property type="entry name" value="PPR"/>
    <property type="match status" value="7"/>
</dbReference>
<keyword evidence="1" id="KW-0677">Repeat</keyword>
<accession>A0A7N2MZQ7</accession>
<dbReference type="InterPro" id="IPR011990">
    <property type="entry name" value="TPR-like_helical_dom_sf"/>
</dbReference>
<protein>
    <recommendedName>
        <fullName evidence="5">Plant heme peroxidase family profile domain-containing protein</fullName>
    </recommendedName>
</protein>
<keyword evidence="4" id="KW-0472">Membrane</keyword>
<dbReference type="GO" id="GO:0006979">
    <property type="term" value="P:response to oxidative stress"/>
    <property type="evidence" value="ECO:0007669"/>
    <property type="project" value="InterPro"/>
</dbReference>
<feature type="repeat" description="PPR" evidence="2">
    <location>
        <begin position="662"/>
        <end position="696"/>
    </location>
</feature>
<proteinExistence type="predicted"/>
<evidence type="ECO:0000256" key="3">
    <source>
        <dbReference type="SAM" id="MobiDB-lite"/>
    </source>
</evidence>
<evidence type="ECO:0000256" key="2">
    <source>
        <dbReference type="PROSITE-ProRule" id="PRU00708"/>
    </source>
</evidence>
<gene>
    <name evidence="6" type="primary">LOC115968245</name>
</gene>
<dbReference type="Pfam" id="PF17177">
    <property type="entry name" value="PPR_long"/>
    <property type="match status" value="1"/>
</dbReference>
<dbReference type="InterPro" id="IPR053303">
    <property type="entry name" value="Chloroplast_PPR"/>
</dbReference>
<dbReference type="Proteomes" id="UP000594261">
    <property type="component" value="Chromosome 11"/>
</dbReference>
<dbReference type="InterPro" id="IPR033443">
    <property type="entry name" value="PROP1-like_PPR_dom"/>
</dbReference>
<dbReference type="InParanoid" id="A0A7N2MZQ7"/>
<feature type="region of interest" description="Disordered" evidence="3">
    <location>
        <begin position="364"/>
        <end position="390"/>
    </location>
</feature>
<feature type="region of interest" description="Disordered" evidence="3">
    <location>
        <begin position="135"/>
        <end position="158"/>
    </location>
</feature>
<dbReference type="InterPro" id="IPR002016">
    <property type="entry name" value="Haem_peroxidase"/>
</dbReference>
<dbReference type="GeneID" id="115968245"/>
<keyword evidence="7" id="KW-1185">Reference proteome</keyword>
<dbReference type="FunFam" id="1.25.40.10:FF:002179">
    <property type="entry name" value="Pentatricopeptide repeat-containing protein MRL1, chloroplastic"/>
    <property type="match status" value="1"/>
</dbReference>
<feature type="repeat" description="PPR" evidence="2">
    <location>
        <begin position="590"/>
        <end position="624"/>
    </location>
</feature>
<dbReference type="InterPro" id="IPR002885">
    <property type="entry name" value="PPR_rpt"/>
</dbReference>